<dbReference type="Pfam" id="PF00300">
    <property type="entry name" value="His_Phos_1"/>
    <property type="match status" value="1"/>
</dbReference>
<accession>A0A9P8QKN9</accession>
<comment type="caution">
    <text evidence="2">The sequence shown here is derived from an EMBL/GenBank/DDBJ whole genome shotgun (WGS) entry which is preliminary data.</text>
</comment>
<feature type="chain" id="PRO_5040485323" evidence="1">
    <location>
        <begin position="19"/>
        <end position="375"/>
    </location>
</feature>
<dbReference type="GO" id="GO:0005737">
    <property type="term" value="C:cytoplasm"/>
    <property type="evidence" value="ECO:0007669"/>
    <property type="project" value="TreeGrafter"/>
</dbReference>
<dbReference type="SUPFAM" id="SSF53254">
    <property type="entry name" value="Phosphoglycerate mutase-like"/>
    <property type="match status" value="1"/>
</dbReference>
<gene>
    <name evidence="2" type="ORF">Trco_006190</name>
</gene>
<dbReference type="Proteomes" id="UP000827724">
    <property type="component" value="Unassembled WGS sequence"/>
</dbReference>
<proteinExistence type="predicted"/>
<dbReference type="InterPro" id="IPR029033">
    <property type="entry name" value="His_PPase_superfam"/>
</dbReference>
<dbReference type="EMBL" id="JAIWOZ010000005">
    <property type="protein sequence ID" value="KAH6604483.1"/>
    <property type="molecule type" value="Genomic_DNA"/>
</dbReference>
<dbReference type="InterPro" id="IPR050275">
    <property type="entry name" value="PGM_Phosphatase"/>
</dbReference>
<protein>
    <submittedName>
        <fullName evidence="2">Phosphoglycerate mutase</fullName>
    </submittedName>
</protein>
<dbReference type="OrthoDB" id="496981at2759"/>
<evidence type="ECO:0000256" key="1">
    <source>
        <dbReference type="SAM" id="SignalP"/>
    </source>
</evidence>
<dbReference type="SMART" id="SM00855">
    <property type="entry name" value="PGAM"/>
    <property type="match status" value="1"/>
</dbReference>
<evidence type="ECO:0000313" key="3">
    <source>
        <dbReference type="Proteomes" id="UP000827724"/>
    </source>
</evidence>
<feature type="signal peptide" evidence="1">
    <location>
        <begin position="1"/>
        <end position="18"/>
    </location>
</feature>
<dbReference type="GO" id="GO:0016791">
    <property type="term" value="F:phosphatase activity"/>
    <property type="evidence" value="ECO:0007669"/>
    <property type="project" value="TreeGrafter"/>
</dbReference>
<name>A0A9P8QKN9_9HYPO</name>
<keyword evidence="1" id="KW-0732">Signal</keyword>
<dbReference type="Gene3D" id="3.40.50.1240">
    <property type="entry name" value="Phosphoglycerate mutase-like"/>
    <property type="match status" value="1"/>
</dbReference>
<dbReference type="PANTHER" id="PTHR48100:SF32">
    <property type="entry name" value="ANCHORED PROTEIN, PUTATIVE (AFU_ORTHOLOGUE AFUA_1G10590)-RELATED"/>
    <property type="match status" value="1"/>
</dbReference>
<evidence type="ECO:0000313" key="2">
    <source>
        <dbReference type="EMBL" id="KAH6604483.1"/>
    </source>
</evidence>
<dbReference type="PANTHER" id="PTHR48100">
    <property type="entry name" value="BROAD-SPECIFICITY PHOSPHATASE YOR283W-RELATED"/>
    <property type="match status" value="1"/>
</dbReference>
<reference evidence="2" key="1">
    <citation type="submission" date="2021-08" db="EMBL/GenBank/DDBJ databases">
        <title>Chromosome-Level Trichoderma cornu-damae using Hi-C Data.</title>
        <authorList>
            <person name="Kim C.S."/>
        </authorList>
    </citation>
    <scope>NUCLEOTIDE SEQUENCE</scope>
    <source>
        <strain evidence="2">KA19-0412C</strain>
    </source>
</reference>
<keyword evidence="3" id="KW-1185">Reference proteome</keyword>
<dbReference type="InterPro" id="IPR013078">
    <property type="entry name" value="His_Pase_superF_clade-1"/>
</dbReference>
<organism evidence="2 3">
    <name type="scientific">Trichoderma cornu-damae</name>
    <dbReference type="NCBI Taxonomy" id="654480"/>
    <lineage>
        <taxon>Eukaryota</taxon>
        <taxon>Fungi</taxon>
        <taxon>Dikarya</taxon>
        <taxon>Ascomycota</taxon>
        <taxon>Pezizomycotina</taxon>
        <taxon>Sordariomycetes</taxon>
        <taxon>Hypocreomycetidae</taxon>
        <taxon>Hypocreales</taxon>
        <taxon>Hypocreaceae</taxon>
        <taxon>Trichoderma</taxon>
    </lineage>
</organism>
<dbReference type="CDD" id="cd07040">
    <property type="entry name" value="HP"/>
    <property type="match status" value="1"/>
</dbReference>
<sequence>MKSSLLSVVLALAPGAVAWKEVSSCDDIKYTSVTGFFLQDDPKTDPSSFDYASWNFGLINRAYPSDAQFDPHHKKTQWQRFANYVGSLNDNRGKSNQVNYKVLFMGRHGEGWHNAAETFYGTPAWNCYWAEQDGNATAVWADAQLTPNGLAQANKANAYYKSRFEEEKLPYFQSYYSSPLKRCIQTANVTFAGLNLPHSNPFKPTVKELFRESISIHTCDRRSTKTQIHAFAPNFKFEEDFSETDELWRGNQDLGETPAHQVARSKIVIDDVFSHDDNTWISITSHSGEIESILTVLSHRPFSLSTGQIITVLVKAELVEPSDEATTTYASFTSEPTCKSPPVTSIAGQGCVCATATTSIFTTTTTTPRGLIADL</sequence>
<dbReference type="AlphaFoldDB" id="A0A9P8QKN9"/>